<feature type="transmembrane region" description="Helical" evidence="1">
    <location>
        <begin position="197"/>
        <end position="219"/>
    </location>
</feature>
<dbReference type="PANTHER" id="PTHR34978:SF3">
    <property type="entry name" value="SLR0241 PROTEIN"/>
    <property type="match status" value="1"/>
</dbReference>
<evidence type="ECO:0000259" key="2">
    <source>
        <dbReference type="Pfam" id="PF05569"/>
    </source>
</evidence>
<dbReference type="EMBL" id="QSSQ01000040">
    <property type="protein sequence ID" value="RGL96522.1"/>
    <property type="molecule type" value="Genomic_DNA"/>
</dbReference>
<dbReference type="CDD" id="cd07341">
    <property type="entry name" value="M56_BlaR1_MecR1_like"/>
    <property type="match status" value="1"/>
</dbReference>
<keyword evidence="1" id="KW-0472">Membrane</keyword>
<evidence type="ECO:0000313" key="5">
    <source>
        <dbReference type="Proteomes" id="UP000261257"/>
    </source>
</evidence>
<comment type="caution">
    <text evidence="4">The sequence shown here is derived from an EMBL/GenBank/DDBJ whole genome shotgun (WGS) entry which is preliminary data.</text>
</comment>
<dbReference type="Pfam" id="PF05569">
    <property type="entry name" value="Peptidase_M56"/>
    <property type="match status" value="1"/>
</dbReference>
<dbReference type="Proteomes" id="UP001055091">
    <property type="component" value="Unassembled WGS sequence"/>
</dbReference>
<dbReference type="InterPro" id="IPR008756">
    <property type="entry name" value="Peptidase_M56"/>
</dbReference>
<evidence type="ECO:0000256" key="1">
    <source>
        <dbReference type="SAM" id="Phobius"/>
    </source>
</evidence>
<dbReference type="AlphaFoldDB" id="A0A3E4TVT2"/>
<sequence>MVLSIASLITIMVICDLSILALSFYLNKYERIQQIGVNGALIGILLLHLRLLIPFEFPFQYTIAEKLVLPSVFTILYFPIFKFHTYYLYIHHIFLLVWLLGAMIIGIRTIFIYVKFKKALQTNLESDNTFIKDIITSLEKPYGKISNFSVIKSDLITAPLLFGIFKPYIVLPNIELSERDLYYILKHEITHYYYHDLWIKCFVEVIAIIYWWNPLIYILKQQIDKILEIRVDLAITKQLDESKKIHYLECLLFIAKENTTSKVNYFVLTFNSESASVLAQRFHIVLDDNPRKKSPAKNLIVLLISALILALISVVVLEPYSISYIDQQQTVELTTETSFLVINPNGGYDIYLNGDYFGTVSEIKDSYSNLHIFKNAKEGFSYENKK</sequence>
<evidence type="ECO:0000313" key="4">
    <source>
        <dbReference type="EMBL" id="RGL96522.1"/>
    </source>
</evidence>
<reference evidence="3" key="2">
    <citation type="submission" date="2022-01" db="EMBL/GenBank/DDBJ databases">
        <title>Novel bile acid biosynthetic pathways are enriched in the microbiome of centenarians.</title>
        <authorList>
            <person name="Sato Y."/>
            <person name="Atarashi K."/>
            <person name="Plichta R.D."/>
            <person name="Arai Y."/>
            <person name="Sasajima S."/>
            <person name="Kearney M.S."/>
            <person name="Suda W."/>
            <person name="Takeshita K."/>
            <person name="Sasaki T."/>
            <person name="Okamoto S."/>
            <person name="Skelly N.A."/>
            <person name="Okamura Y."/>
            <person name="Vlamakis H."/>
            <person name="Li Y."/>
            <person name="Tanoue T."/>
            <person name="Takei H."/>
            <person name="Nittono H."/>
            <person name="Narushima S."/>
            <person name="Irie J."/>
            <person name="Itoh H."/>
            <person name="Moriya K."/>
            <person name="Sugiura Y."/>
            <person name="Suematsu M."/>
            <person name="Moritoki N."/>
            <person name="Shibata S."/>
            <person name="Littman R.D."/>
            <person name="Fischbach A.M."/>
            <person name="Uwamino Y."/>
            <person name="Inoue T."/>
            <person name="Honda A."/>
            <person name="Hattori M."/>
            <person name="Murai T."/>
            <person name="Xavier J.R."/>
            <person name="Hirose N."/>
            <person name="Honda K."/>
        </authorList>
    </citation>
    <scope>NUCLEOTIDE SEQUENCE</scope>
    <source>
        <strain evidence="3">CE91-St55</strain>
    </source>
</reference>
<dbReference type="Proteomes" id="UP000261257">
    <property type="component" value="Unassembled WGS sequence"/>
</dbReference>
<keyword evidence="1" id="KW-0812">Transmembrane</keyword>
<dbReference type="InterPro" id="IPR052173">
    <property type="entry name" value="Beta-lactam_resp_regulator"/>
</dbReference>
<feature type="transmembrane region" description="Helical" evidence="1">
    <location>
        <begin position="93"/>
        <end position="114"/>
    </location>
</feature>
<dbReference type="RefSeq" id="WP_002571605.1">
    <property type="nucleotide sequence ID" value="NZ_BQNJ01000002.1"/>
</dbReference>
<keyword evidence="1" id="KW-1133">Transmembrane helix</keyword>
<dbReference type="EMBL" id="BQNJ01000002">
    <property type="protein sequence ID" value="GKH04460.1"/>
    <property type="molecule type" value="Genomic_DNA"/>
</dbReference>
<feature type="transmembrane region" description="Helical" evidence="1">
    <location>
        <begin position="299"/>
        <end position="317"/>
    </location>
</feature>
<proteinExistence type="predicted"/>
<protein>
    <recommendedName>
        <fullName evidence="2">Peptidase M56 domain-containing protein</fullName>
    </recommendedName>
</protein>
<organism evidence="4 5">
    <name type="scientific">Hungatella hathewayi</name>
    <dbReference type="NCBI Taxonomy" id="154046"/>
    <lineage>
        <taxon>Bacteria</taxon>
        <taxon>Bacillati</taxon>
        <taxon>Bacillota</taxon>
        <taxon>Clostridia</taxon>
        <taxon>Lachnospirales</taxon>
        <taxon>Lachnospiraceae</taxon>
        <taxon>Hungatella</taxon>
    </lineage>
</organism>
<name>A0A3E4TVT2_9FIRM</name>
<feature type="transmembrane region" description="Helical" evidence="1">
    <location>
        <begin position="6"/>
        <end position="26"/>
    </location>
</feature>
<reference evidence="4 5" key="1">
    <citation type="submission" date="2018-08" db="EMBL/GenBank/DDBJ databases">
        <title>A genome reference for cultivated species of the human gut microbiota.</title>
        <authorList>
            <person name="Zou Y."/>
            <person name="Xue W."/>
            <person name="Luo G."/>
        </authorList>
    </citation>
    <scope>NUCLEOTIDE SEQUENCE [LARGE SCALE GENOMIC DNA]</scope>
    <source>
        <strain evidence="4 5">TF05-11AC</strain>
    </source>
</reference>
<feature type="transmembrane region" description="Helical" evidence="1">
    <location>
        <begin position="59"/>
        <end position="81"/>
    </location>
</feature>
<feature type="domain" description="Peptidase M56" evidence="2">
    <location>
        <begin position="91"/>
        <end position="283"/>
    </location>
</feature>
<accession>A0A3E4TVT2</accession>
<dbReference type="PANTHER" id="PTHR34978">
    <property type="entry name" value="POSSIBLE SENSOR-TRANSDUCER PROTEIN BLAR"/>
    <property type="match status" value="1"/>
</dbReference>
<evidence type="ECO:0000313" key="3">
    <source>
        <dbReference type="EMBL" id="GKH04460.1"/>
    </source>
</evidence>
<gene>
    <name evidence="3" type="ORF">CE91St55_64410</name>
    <name evidence="4" type="ORF">DXC39_26315</name>
</gene>
<feature type="transmembrane region" description="Helical" evidence="1">
    <location>
        <begin position="35"/>
        <end position="53"/>
    </location>
</feature>